<evidence type="ECO:0000313" key="6">
    <source>
        <dbReference type="EMBL" id="CAF1429558.1"/>
    </source>
</evidence>
<proteinExistence type="predicted"/>
<keyword evidence="4" id="KW-0472">Membrane</keyword>
<dbReference type="PANTHER" id="PTHR45641">
    <property type="entry name" value="TETRATRICOPEPTIDE REPEAT PROTEIN (AFU_ORTHOLOGUE AFUA_6G03870)"/>
    <property type="match status" value="1"/>
</dbReference>
<dbReference type="AlphaFoldDB" id="A0A815MU25"/>
<keyword evidence="4" id="KW-1133">Transmembrane helix</keyword>
<dbReference type="SMART" id="SM00028">
    <property type="entry name" value="TPR"/>
    <property type="match status" value="2"/>
</dbReference>
<evidence type="ECO:0000256" key="2">
    <source>
        <dbReference type="ARBA" id="ARBA00022803"/>
    </source>
</evidence>
<dbReference type="PROSITE" id="PS50005">
    <property type="entry name" value="TPR"/>
    <property type="match status" value="1"/>
</dbReference>
<feature type="repeat" description="TPR" evidence="3">
    <location>
        <begin position="105"/>
        <end position="138"/>
    </location>
</feature>
<dbReference type="EMBL" id="CAJNOE010001420">
    <property type="protein sequence ID" value="CAF1421641.1"/>
    <property type="molecule type" value="Genomic_DNA"/>
</dbReference>
<dbReference type="EMBL" id="CAJNON010001113">
    <property type="protein sequence ID" value="CAF1429558.1"/>
    <property type="molecule type" value="Genomic_DNA"/>
</dbReference>
<sequence length="164" mass="19109">MIVNGQLYTEKYMMRIIQLLLCAIITSVIFIKKQKNYSEALVSYQKSLSIREKCLPAIHSHIGSSHNNIGTLQHILRKNDLALEHLYKAFKIYNKALPSQHPDIAIVLRNIGVVYEDKNDSKQALFYFKKAADIYRQLFISTNFDVIQIENDIQRILNRQEELI</sequence>
<evidence type="ECO:0000256" key="4">
    <source>
        <dbReference type="SAM" id="Phobius"/>
    </source>
</evidence>
<name>A0A815MU25_9BILA</name>
<dbReference type="Proteomes" id="UP000663868">
    <property type="component" value="Unassembled WGS sequence"/>
</dbReference>
<dbReference type="Proteomes" id="UP000663891">
    <property type="component" value="Unassembled WGS sequence"/>
</dbReference>
<dbReference type="Pfam" id="PF13424">
    <property type="entry name" value="TPR_12"/>
    <property type="match status" value="1"/>
</dbReference>
<keyword evidence="2 3" id="KW-0802">TPR repeat</keyword>
<evidence type="ECO:0000313" key="8">
    <source>
        <dbReference type="Proteomes" id="UP000663891"/>
    </source>
</evidence>
<evidence type="ECO:0000313" key="5">
    <source>
        <dbReference type="EMBL" id="CAF1421641.1"/>
    </source>
</evidence>
<dbReference type="InterPro" id="IPR019734">
    <property type="entry name" value="TPR_rpt"/>
</dbReference>
<feature type="transmembrane region" description="Helical" evidence="4">
    <location>
        <begin position="12"/>
        <end position="31"/>
    </location>
</feature>
<keyword evidence="1" id="KW-0677">Repeat</keyword>
<protein>
    <recommendedName>
        <fullName evidence="9">Tetratricopeptide repeat protein</fullName>
    </recommendedName>
</protein>
<keyword evidence="4" id="KW-0812">Transmembrane</keyword>
<dbReference type="PANTHER" id="PTHR45641:SF19">
    <property type="entry name" value="NEPHROCYSTIN-3"/>
    <property type="match status" value="1"/>
</dbReference>
<evidence type="ECO:0000313" key="7">
    <source>
        <dbReference type="EMBL" id="CAF3870955.1"/>
    </source>
</evidence>
<organism evidence="6 8">
    <name type="scientific">Adineta steineri</name>
    <dbReference type="NCBI Taxonomy" id="433720"/>
    <lineage>
        <taxon>Eukaryota</taxon>
        <taxon>Metazoa</taxon>
        <taxon>Spiralia</taxon>
        <taxon>Gnathifera</taxon>
        <taxon>Rotifera</taxon>
        <taxon>Eurotatoria</taxon>
        <taxon>Bdelloidea</taxon>
        <taxon>Adinetida</taxon>
        <taxon>Adinetidae</taxon>
        <taxon>Adineta</taxon>
    </lineage>
</organism>
<dbReference type="Proteomes" id="UP000663860">
    <property type="component" value="Unassembled WGS sequence"/>
</dbReference>
<dbReference type="OrthoDB" id="1658288at2759"/>
<accession>A0A815MU25</accession>
<reference evidence="6" key="1">
    <citation type="submission" date="2021-02" db="EMBL/GenBank/DDBJ databases">
        <authorList>
            <person name="Nowell W R."/>
        </authorList>
    </citation>
    <scope>NUCLEOTIDE SEQUENCE</scope>
</reference>
<dbReference type="InterPro" id="IPR011990">
    <property type="entry name" value="TPR-like_helical_dom_sf"/>
</dbReference>
<evidence type="ECO:0008006" key="9">
    <source>
        <dbReference type="Google" id="ProtNLM"/>
    </source>
</evidence>
<gene>
    <name evidence="5" type="ORF">IZO911_LOCUS40711</name>
    <name evidence="7" type="ORF">KXQ929_LOCUS21204</name>
    <name evidence="6" type="ORF">VCS650_LOCUS38214</name>
</gene>
<dbReference type="EMBL" id="CAJOBB010001538">
    <property type="protein sequence ID" value="CAF3870955.1"/>
    <property type="molecule type" value="Genomic_DNA"/>
</dbReference>
<evidence type="ECO:0000256" key="1">
    <source>
        <dbReference type="ARBA" id="ARBA00022737"/>
    </source>
</evidence>
<evidence type="ECO:0000256" key="3">
    <source>
        <dbReference type="PROSITE-ProRule" id="PRU00339"/>
    </source>
</evidence>
<comment type="caution">
    <text evidence="6">The sequence shown here is derived from an EMBL/GenBank/DDBJ whole genome shotgun (WGS) entry which is preliminary data.</text>
</comment>
<dbReference type="Gene3D" id="1.25.40.10">
    <property type="entry name" value="Tetratricopeptide repeat domain"/>
    <property type="match status" value="1"/>
</dbReference>
<dbReference type="SUPFAM" id="SSF48452">
    <property type="entry name" value="TPR-like"/>
    <property type="match status" value="1"/>
</dbReference>